<keyword evidence="3" id="KW-0472">Membrane</keyword>
<dbReference type="Proteomes" id="UP001304683">
    <property type="component" value="Chromosome"/>
</dbReference>
<feature type="region of interest" description="Disordered" evidence="2">
    <location>
        <begin position="225"/>
        <end position="244"/>
    </location>
</feature>
<keyword evidence="5" id="KW-1185">Reference proteome</keyword>
<sequence>MTNRLTKGVASTPRRPLSAVGSWRPPFAPSEGGPLSEEGGPSSRNGGVAAAVAGMRARRVAPGRRGGRRAAPVLEAVDLGRSGGGREGAARKRDRLWDGGATAGLRAGLRMAPLRALAGGDPGRPDAGGAPSPATVRRRLRVRWGRLVAAGVALYLLAGFVLQQWALWQARQDLRALDQQLAALRARHRQLQEAVRRVDDPAYVDETARRRLGLVKPGETVVQLVAPEGSAEEETREAPTSAVR</sequence>
<organism evidence="4 5">
    <name type="scientific">Thermaerobacter composti</name>
    <dbReference type="NCBI Taxonomy" id="554949"/>
    <lineage>
        <taxon>Bacteria</taxon>
        <taxon>Bacillati</taxon>
        <taxon>Bacillota</taxon>
        <taxon>Clostridia</taxon>
        <taxon>Eubacteriales</taxon>
        <taxon>Clostridiales Family XVII. Incertae Sedis</taxon>
        <taxon>Thermaerobacter</taxon>
    </lineage>
</organism>
<gene>
    <name evidence="4" type="ORF">Q5761_00300</name>
</gene>
<name>A0ABZ0QS02_9FIRM</name>
<feature type="region of interest" description="Disordered" evidence="2">
    <location>
        <begin position="1"/>
        <end position="47"/>
    </location>
</feature>
<evidence type="ECO:0000313" key="4">
    <source>
        <dbReference type="EMBL" id="WPD19158.1"/>
    </source>
</evidence>
<dbReference type="EMBL" id="CP132508">
    <property type="protein sequence ID" value="WPD19158.1"/>
    <property type="molecule type" value="Genomic_DNA"/>
</dbReference>
<evidence type="ECO:0000256" key="1">
    <source>
        <dbReference type="SAM" id="Coils"/>
    </source>
</evidence>
<feature type="compositionally biased region" description="Low complexity" evidence="2">
    <location>
        <begin position="29"/>
        <end position="47"/>
    </location>
</feature>
<keyword evidence="1" id="KW-0175">Coiled coil</keyword>
<reference evidence="4 5" key="1">
    <citation type="submission" date="2023-08" db="EMBL/GenBank/DDBJ databases">
        <title>Genome sequence of Thermaerobacter compostii strain Ins1, a spore-forming filamentous bacterium isolated from a deep geothermal reservoir.</title>
        <authorList>
            <person name="Bregnard D."/>
            <person name="Gonzalez D."/>
            <person name="Junier P."/>
        </authorList>
    </citation>
    <scope>NUCLEOTIDE SEQUENCE [LARGE SCALE GENOMIC DNA]</scope>
    <source>
        <strain evidence="4 5">Ins1</strain>
    </source>
</reference>
<dbReference type="RefSeq" id="WP_318750760.1">
    <property type="nucleotide sequence ID" value="NZ_CP132508.1"/>
</dbReference>
<evidence type="ECO:0000256" key="2">
    <source>
        <dbReference type="SAM" id="MobiDB-lite"/>
    </source>
</evidence>
<protein>
    <submittedName>
        <fullName evidence="4">Septum formation initiator family protein</fullName>
    </submittedName>
</protein>
<feature type="transmembrane region" description="Helical" evidence="3">
    <location>
        <begin position="147"/>
        <end position="168"/>
    </location>
</feature>
<feature type="coiled-coil region" evidence="1">
    <location>
        <begin position="167"/>
        <end position="194"/>
    </location>
</feature>
<evidence type="ECO:0000256" key="3">
    <source>
        <dbReference type="SAM" id="Phobius"/>
    </source>
</evidence>
<dbReference type="Pfam" id="PF04977">
    <property type="entry name" value="DivIC"/>
    <property type="match status" value="1"/>
</dbReference>
<dbReference type="InterPro" id="IPR007060">
    <property type="entry name" value="FtsL/DivIC"/>
</dbReference>
<accession>A0ABZ0QS02</accession>
<proteinExistence type="predicted"/>
<evidence type="ECO:0000313" key="5">
    <source>
        <dbReference type="Proteomes" id="UP001304683"/>
    </source>
</evidence>
<keyword evidence="3" id="KW-1133">Transmembrane helix</keyword>
<keyword evidence="3" id="KW-0812">Transmembrane</keyword>